<feature type="transmembrane region" description="Helical" evidence="5">
    <location>
        <begin position="124"/>
        <end position="150"/>
    </location>
</feature>
<feature type="transmembrane region" description="Helical" evidence="5">
    <location>
        <begin position="95"/>
        <end position="118"/>
    </location>
</feature>
<accession>A0A497XP63</accession>
<dbReference type="PANTHER" id="PTHR43021:SF2">
    <property type="entry name" value="CATION_H+ EXCHANGER DOMAIN-CONTAINING PROTEIN"/>
    <property type="match status" value="1"/>
</dbReference>
<evidence type="ECO:0000256" key="1">
    <source>
        <dbReference type="ARBA" id="ARBA00004141"/>
    </source>
</evidence>
<evidence type="ECO:0000256" key="5">
    <source>
        <dbReference type="SAM" id="Phobius"/>
    </source>
</evidence>
<feature type="transmembrane region" description="Helical" evidence="5">
    <location>
        <begin position="6"/>
        <end position="24"/>
    </location>
</feature>
<dbReference type="GO" id="GO:0015297">
    <property type="term" value="F:antiporter activity"/>
    <property type="evidence" value="ECO:0007669"/>
    <property type="project" value="InterPro"/>
</dbReference>
<evidence type="ECO:0000256" key="2">
    <source>
        <dbReference type="ARBA" id="ARBA00022692"/>
    </source>
</evidence>
<dbReference type="GO" id="GO:1902600">
    <property type="term" value="P:proton transmembrane transport"/>
    <property type="evidence" value="ECO:0007669"/>
    <property type="project" value="InterPro"/>
</dbReference>
<proteinExistence type="predicted"/>
<dbReference type="Pfam" id="PF00999">
    <property type="entry name" value="Na_H_Exchanger"/>
    <property type="match status" value="1"/>
</dbReference>
<feature type="transmembrane region" description="Helical" evidence="5">
    <location>
        <begin position="203"/>
        <end position="222"/>
    </location>
</feature>
<evidence type="ECO:0000259" key="6">
    <source>
        <dbReference type="Pfam" id="PF00999"/>
    </source>
</evidence>
<organism evidence="7 8">
    <name type="scientific">Hydrogenivirga caldilitoris</name>
    <dbReference type="NCBI Taxonomy" id="246264"/>
    <lineage>
        <taxon>Bacteria</taxon>
        <taxon>Pseudomonadati</taxon>
        <taxon>Aquificota</taxon>
        <taxon>Aquificia</taxon>
        <taxon>Aquificales</taxon>
        <taxon>Aquificaceae</taxon>
        <taxon>Hydrogenivirga</taxon>
    </lineage>
</organism>
<keyword evidence="8" id="KW-1185">Reference proteome</keyword>
<reference evidence="7 8" key="1">
    <citation type="submission" date="2018-10" db="EMBL/GenBank/DDBJ databases">
        <title>Genomic Encyclopedia of Archaeal and Bacterial Type Strains, Phase II (KMG-II): from individual species to whole genera.</title>
        <authorList>
            <person name="Goeker M."/>
        </authorList>
    </citation>
    <scope>NUCLEOTIDE SEQUENCE [LARGE SCALE GENOMIC DNA]</scope>
    <source>
        <strain evidence="7 8">DSM 16510</strain>
    </source>
</reference>
<evidence type="ECO:0000256" key="3">
    <source>
        <dbReference type="ARBA" id="ARBA00022989"/>
    </source>
</evidence>
<dbReference type="Proteomes" id="UP000267841">
    <property type="component" value="Unassembled WGS sequence"/>
</dbReference>
<evidence type="ECO:0000256" key="4">
    <source>
        <dbReference type="ARBA" id="ARBA00023136"/>
    </source>
</evidence>
<keyword evidence="4 5" id="KW-0472">Membrane</keyword>
<dbReference type="InterPro" id="IPR006153">
    <property type="entry name" value="Cation/H_exchanger_TM"/>
</dbReference>
<feature type="transmembrane region" description="Helical" evidence="5">
    <location>
        <begin position="36"/>
        <end position="54"/>
    </location>
</feature>
<dbReference type="GO" id="GO:0016020">
    <property type="term" value="C:membrane"/>
    <property type="evidence" value="ECO:0007669"/>
    <property type="project" value="UniProtKB-SubCell"/>
</dbReference>
<evidence type="ECO:0000313" key="8">
    <source>
        <dbReference type="Proteomes" id="UP000267841"/>
    </source>
</evidence>
<dbReference type="OrthoDB" id="9793589at2"/>
<feature type="transmembrane region" description="Helical" evidence="5">
    <location>
        <begin position="162"/>
        <end position="191"/>
    </location>
</feature>
<dbReference type="AlphaFoldDB" id="A0A497XP63"/>
<dbReference type="PANTHER" id="PTHR43021">
    <property type="entry name" value="NA(+)/H(+) ANTIPORTER-RELATED"/>
    <property type="match status" value="1"/>
</dbReference>
<feature type="transmembrane region" description="Helical" evidence="5">
    <location>
        <begin position="288"/>
        <end position="318"/>
    </location>
</feature>
<dbReference type="Gene3D" id="1.20.1530.20">
    <property type="match status" value="1"/>
</dbReference>
<keyword evidence="2 5" id="KW-0812">Transmembrane</keyword>
<sequence length="408" mass="43461">MEEIIHRGGALLEIGIILIAGYLFGNLANLIKLPRVSGYILAGIVMSPSLLGVIDKSFLERSDIVTHASLSIITFLIGASLSWSKVRKLGKSIALITFGEAELAYLFVTLTMALYLYLTQGENLTTVVALALLFGALASPTDPTATLAVIHEYRAKGVLTTTVLGVAALDDATGIINFVLSFSVAIALASGTSLSLSSVLGEIAIHIIGALILGTVMGSFMFLLGRFARERKEVVTLTIGTLLLTFALARVLGVDELLSTMSVGITIANVGNAWEKFEKPLENYIEDFIFTAFFVVGSAFLDLEVLLTFFPVVIIYILSRFAGKFTGVYIGGHISGAQEKVKRYLAFALFPQGGIVIGLALLAYQNPNFKEVGAILVNVVIGATVIHELLGPISSKLALTKAGEVTKL</sequence>
<feature type="transmembrane region" description="Helical" evidence="5">
    <location>
        <begin position="344"/>
        <end position="366"/>
    </location>
</feature>
<protein>
    <submittedName>
        <fullName evidence="7">Transporter (CPA2 family)</fullName>
    </submittedName>
</protein>
<feature type="transmembrane region" description="Helical" evidence="5">
    <location>
        <begin position="66"/>
        <end position="83"/>
    </location>
</feature>
<feature type="transmembrane region" description="Helical" evidence="5">
    <location>
        <begin position="234"/>
        <end position="253"/>
    </location>
</feature>
<dbReference type="InterPro" id="IPR038770">
    <property type="entry name" value="Na+/solute_symporter_sf"/>
</dbReference>
<keyword evidence="3 5" id="KW-1133">Transmembrane helix</keyword>
<feature type="domain" description="Cation/H+ exchanger transmembrane" evidence="6">
    <location>
        <begin position="17"/>
        <end position="386"/>
    </location>
</feature>
<feature type="transmembrane region" description="Helical" evidence="5">
    <location>
        <begin position="372"/>
        <end position="391"/>
    </location>
</feature>
<dbReference type="RefSeq" id="WP_121010898.1">
    <property type="nucleotide sequence ID" value="NZ_RCCJ01000001.1"/>
</dbReference>
<comment type="subcellular location">
    <subcellularLocation>
        <location evidence="1">Membrane</location>
        <topology evidence="1">Multi-pass membrane protein</topology>
    </subcellularLocation>
</comment>
<name>A0A497XP63_9AQUI</name>
<gene>
    <name evidence="7" type="ORF">BCF55_1017</name>
</gene>
<dbReference type="EMBL" id="RCCJ01000001">
    <property type="protein sequence ID" value="RLJ70735.1"/>
    <property type="molecule type" value="Genomic_DNA"/>
</dbReference>
<evidence type="ECO:0000313" key="7">
    <source>
        <dbReference type="EMBL" id="RLJ70735.1"/>
    </source>
</evidence>
<comment type="caution">
    <text evidence="7">The sequence shown here is derived from an EMBL/GenBank/DDBJ whole genome shotgun (WGS) entry which is preliminary data.</text>
</comment>